<reference evidence="1 2" key="1">
    <citation type="submission" date="2022-06" db="EMBL/GenBank/DDBJ databases">
        <title>Staphylococcus hominis ShoR14 genome sequence.</title>
        <authorList>
            <person name="Yeo C.C."/>
            <person name="Chew C.H."/>
            <person name="Che Hamzah A.M."/>
            <person name="Al-Trad E.I."/>
        </authorList>
    </citation>
    <scope>NUCLEOTIDE SEQUENCE [LARGE SCALE GENOMIC DNA]</scope>
    <source>
        <strain evidence="1 2">ShoR14</strain>
    </source>
</reference>
<dbReference type="Proteomes" id="UP000665944">
    <property type="component" value="Unassembled WGS sequence"/>
</dbReference>
<protein>
    <submittedName>
        <fullName evidence="1">Tail assembly chaperone</fullName>
    </submittedName>
</protein>
<dbReference type="EMBL" id="JAGHKT020000047">
    <property type="protein sequence ID" value="MCM5673509.1"/>
    <property type="molecule type" value="Genomic_DNA"/>
</dbReference>
<sequence>MITIKNGKKDLEMRFGIGQLDAIDKALGFKVQDRVELGEGLEKLVPKLESGNAIAIAKIIKATTRGQQHSPKNDEELEGILVDLIKEHGSLKKFGEIVLEDMGKNVLTQDVINNSKALEAKEI</sequence>
<dbReference type="AlphaFoldDB" id="A0A4Q9WQB1"/>
<evidence type="ECO:0000313" key="2">
    <source>
        <dbReference type="Proteomes" id="UP000665944"/>
    </source>
</evidence>
<dbReference type="InterPro" id="IPR024410">
    <property type="entry name" value="Phage_TAC_12"/>
</dbReference>
<comment type="caution">
    <text evidence="1">The sequence shown here is derived from an EMBL/GenBank/DDBJ whole genome shotgun (WGS) entry which is preliminary data.</text>
</comment>
<accession>A0A4Q9WQB1</accession>
<gene>
    <name evidence="1" type="ORF">J7T32_012330</name>
</gene>
<organism evidence="1 2">
    <name type="scientific">Staphylococcus hominis</name>
    <dbReference type="NCBI Taxonomy" id="1290"/>
    <lineage>
        <taxon>Bacteria</taxon>
        <taxon>Bacillati</taxon>
        <taxon>Bacillota</taxon>
        <taxon>Bacilli</taxon>
        <taxon>Bacillales</taxon>
        <taxon>Staphylococcaceae</taxon>
        <taxon>Staphylococcus</taxon>
    </lineage>
</organism>
<dbReference type="Pfam" id="PF12363">
    <property type="entry name" value="Phage_TAC_12"/>
    <property type="match status" value="1"/>
</dbReference>
<dbReference type="RefSeq" id="WP_016064899.1">
    <property type="nucleotide sequence ID" value="NZ_CP046306.1"/>
</dbReference>
<keyword evidence="2" id="KW-1185">Reference proteome</keyword>
<proteinExistence type="predicted"/>
<evidence type="ECO:0000313" key="1">
    <source>
        <dbReference type="EMBL" id="MCM5673509.1"/>
    </source>
</evidence>
<name>A0A4Q9WQB1_STAHO</name>